<reference evidence="1" key="1">
    <citation type="journal article" date="2017" name="Gigascience">
        <title>The first near-complete assembly of the hexaploid bread wheat genome, Triticum aestivum.</title>
        <authorList>
            <person name="Zimin A.V."/>
            <person name="Puiu D."/>
            <person name="Hall R."/>
            <person name="Kingan S."/>
            <person name="Clavijo B.J."/>
            <person name="Salzberg S.L."/>
        </authorList>
    </citation>
    <scope>NUCLEOTIDE SEQUENCE</scope>
    <source>
        <tissue evidence="1">Leaf</tissue>
    </source>
</reference>
<feature type="non-terminal residue" evidence="1">
    <location>
        <position position="41"/>
    </location>
</feature>
<organism evidence="1">
    <name type="scientific">Triticum aestivum</name>
    <name type="common">Wheat</name>
    <dbReference type="NCBI Taxonomy" id="4565"/>
    <lineage>
        <taxon>Eukaryota</taxon>
        <taxon>Viridiplantae</taxon>
        <taxon>Streptophyta</taxon>
        <taxon>Embryophyta</taxon>
        <taxon>Tracheophyta</taxon>
        <taxon>Spermatophyta</taxon>
        <taxon>Magnoliopsida</taxon>
        <taxon>Liliopsida</taxon>
        <taxon>Poales</taxon>
        <taxon>Poaceae</taxon>
        <taxon>BOP clade</taxon>
        <taxon>Pooideae</taxon>
        <taxon>Triticodae</taxon>
        <taxon>Triticeae</taxon>
        <taxon>Triticinae</taxon>
        <taxon>Triticum</taxon>
    </lineage>
</organism>
<sequence length="41" mass="4191">SHSTCPLCRCPAVDARAGPGAVGRTGVAQLPHQRALLRLPG</sequence>
<dbReference type="AlphaFoldDB" id="A0A9R1E8E1"/>
<comment type="caution">
    <text evidence="1">The sequence shown here is derived from an EMBL/GenBank/DDBJ whole genome shotgun (WGS) entry which is preliminary data.</text>
</comment>
<gene>
    <name evidence="1" type="ORF">CFC21_020557</name>
</gene>
<dbReference type="Proteomes" id="UP000815260">
    <property type="component" value="Chromosome 2B"/>
</dbReference>
<evidence type="ECO:0000313" key="1">
    <source>
        <dbReference type="EMBL" id="KAF7005431.1"/>
    </source>
</evidence>
<name>A0A9R1E8E1_WHEAT</name>
<protein>
    <submittedName>
        <fullName evidence="1">Uncharacterized protein</fullName>
    </submittedName>
</protein>
<accession>A0A9R1E8E1</accession>
<feature type="non-terminal residue" evidence="1">
    <location>
        <position position="1"/>
    </location>
</feature>
<dbReference type="EMBL" id="CM022215">
    <property type="protein sequence ID" value="KAF7005431.1"/>
    <property type="molecule type" value="Genomic_DNA"/>
</dbReference>
<proteinExistence type="predicted"/>
<reference evidence="1" key="2">
    <citation type="submission" date="2020-03" db="EMBL/GenBank/DDBJ databases">
        <title>The second near-complete assembly of the hexaploid bread wheat (Triticum aestivum) genome.</title>
        <authorList>
            <person name="Zimin A.V."/>
            <person name="Puiu D."/>
            <person name="Shumante A."/>
            <person name="Alonge M."/>
            <person name="Salzberg S.L."/>
        </authorList>
    </citation>
    <scope>NUCLEOTIDE SEQUENCE</scope>
    <source>
        <tissue evidence="1">Leaf</tissue>
    </source>
</reference>